<evidence type="ECO:0000256" key="1">
    <source>
        <dbReference type="SAM" id="MobiDB-lite"/>
    </source>
</evidence>
<gene>
    <name evidence="2" type="ORF">SCAR479_01087</name>
</gene>
<dbReference type="EMBL" id="JARVKM010000002">
    <property type="protein sequence ID" value="KAK9782744.1"/>
    <property type="molecule type" value="Genomic_DNA"/>
</dbReference>
<reference evidence="2 3" key="1">
    <citation type="submission" date="2024-02" db="EMBL/GenBank/DDBJ databases">
        <title>First draft genome assembly of two strains of Seiridium cardinale.</title>
        <authorList>
            <person name="Emiliani G."/>
            <person name="Scali E."/>
        </authorList>
    </citation>
    <scope>NUCLEOTIDE SEQUENCE [LARGE SCALE GENOMIC DNA]</scope>
    <source>
        <strain evidence="2 3">BM-138-000479</strain>
    </source>
</reference>
<sequence length="123" mass="13504">MSLCCGLFQRRPARQPAQPAQGNNDGLQGVEFSPRTSYASSHNEEITTTRPSTNAPRPAATPQATQNQNPELVGYYSPSASALVRPQVPYRPPQELAGFYRPQPAASQQPQRYQESRVMPGYG</sequence>
<name>A0ABR2Y7U2_9PEZI</name>
<accession>A0ABR2Y7U2</accession>
<feature type="compositionally biased region" description="Low complexity" evidence="1">
    <location>
        <begin position="100"/>
        <end position="113"/>
    </location>
</feature>
<evidence type="ECO:0000313" key="2">
    <source>
        <dbReference type="EMBL" id="KAK9782744.1"/>
    </source>
</evidence>
<comment type="caution">
    <text evidence="2">The sequence shown here is derived from an EMBL/GenBank/DDBJ whole genome shotgun (WGS) entry which is preliminary data.</text>
</comment>
<feature type="region of interest" description="Disordered" evidence="1">
    <location>
        <begin position="8"/>
        <end position="123"/>
    </location>
</feature>
<evidence type="ECO:0000313" key="3">
    <source>
        <dbReference type="Proteomes" id="UP001465668"/>
    </source>
</evidence>
<keyword evidence="3" id="KW-1185">Reference proteome</keyword>
<dbReference type="Proteomes" id="UP001465668">
    <property type="component" value="Unassembled WGS sequence"/>
</dbReference>
<organism evidence="2 3">
    <name type="scientific">Seiridium cardinale</name>
    <dbReference type="NCBI Taxonomy" id="138064"/>
    <lineage>
        <taxon>Eukaryota</taxon>
        <taxon>Fungi</taxon>
        <taxon>Dikarya</taxon>
        <taxon>Ascomycota</taxon>
        <taxon>Pezizomycotina</taxon>
        <taxon>Sordariomycetes</taxon>
        <taxon>Xylariomycetidae</taxon>
        <taxon>Amphisphaeriales</taxon>
        <taxon>Sporocadaceae</taxon>
        <taxon>Seiridium</taxon>
    </lineage>
</organism>
<feature type="compositionally biased region" description="Low complexity" evidence="1">
    <location>
        <begin position="53"/>
        <end position="70"/>
    </location>
</feature>
<proteinExistence type="predicted"/>
<protein>
    <submittedName>
        <fullName evidence="2">Uncharacterized protein</fullName>
    </submittedName>
</protein>